<dbReference type="InterPro" id="IPR011009">
    <property type="entry name" value="Kinase-like_dom_sf"/>
</dbReference>
<protein>
    <recommendedName>
        <fullName evidence="1">Fungal-type protein kinase domain-containing protein</fullName>
    </recommendedName>
</protein>
<accession>A0A0C3JKV9</accession>
<dbReference type="SUPFAM" id="SSF56112">
    <property type="entry name" value="Protein kinase-like (PK-like)"/>
    <property type="match status" value="1"/>
</dbReference>
<organism evidence="2 3">
    <name type="scientific">Pisolithus tinctorius Marx 270</name>
    <dbReference type="NCBI Taxonomy" id="870435"/>
    <lineage>
        <taxon>Eukaryota</taxon>
        <taxon>Fungi</taxon>
        <taxon>Dikarya</taxon>
        <taxon>Basidiomycota</taxon>
        <taxon>Agaricomycotina</taxon>
        <taxon>Agaricomycetes</taxon>
        <taxon>Agaricomycetidae</taxon>
        <taxon>Boletales</taxon>
        <taxon>Sclerodermatineae</taxon>
        <taxon>Pisolithaceae</taxon>
        <taxon>Pisolithus</taxon>
    </lineage>
</organism>
<gene>
    <name evidence="2" type="ORF">M404DRAFT_131896</name>
</gene>
<dbReference type="InterPro" id="IPR040976">
    <property type="entry name" value="Pkinase_fungal"/>
</dbReference>
<evidence type="ECO:0000313" key="2">
    <source>
        <dbReference type="EMBL" id="KIO09763.1"/>
    </source>
</evidence>
<dbReference type="PANTHER" id="PTHR38248:SF2">
    <property type="entry name" value="FUNK1 11"/>
    <property type="match status" value="1"/>
</dbReference>
<dbReference type="Gene3D" id="1.10.510.10">
    <property type="entry name" value="Transferase(Phosphotransferase) domain 1"/>
    <property type="match status" value="1"/>
</dbReference>
<dbReference type="InParanoid" id="A0A0C3JKV9"/>
<feature type="domain" description="Fungal-type protein kinase" evidence="1">
    <location>
        <begin position="219"/>
        <end position="322"/>
    </location>
</feature>
<dbReference type="EMBL" id="KN831954">
    <property type="protein sequence ID" value="KIO09763.1"/>
    <property type="molecule type" value="Genomic_DNA"/>
</dbReference>
<evidence type="ECO:0000313" key="3">
    <source>
        <dbReference type="Proteomes" id="UP000054217"/>
    </source>
</evidence>
<keyword evidence="3" id="KW-1185">Reference proteome</keyword>
<sequence>MQSANIAVKHAFNCIVIMDCAGRFSGDNVWILYYGNQGLISVAGFNFVQDLPRFLVLLYTPQRFNLEDWGRNTAFKPHLEGDHIVSHTIKVDGRTLKLDNRERDTRLRLAGRGTSVMDVTCEALKQEKPADTVDGMVAKIYWTEEARITEEEILERVKEAGKKFEDVRGHVPILLFSKRFLVSTSTIRRALGLKDPEKGSRRLVLLVFKKLSPIEELQGDELVDAWRQCVLCHYALWWEGIHHRDVSSGNLMYYRVDGKVMGVLNDYDLSSLTTSANSLGNEPTGTIPFMAIDLLKKDGQDGRVEHLYRHDMESLIYVFIWISLQYKDGKLIKRGPLRSWAKVNARGCAEKNYFLTNPEVPLGTNNRNLVFRLVAFLSQRLNTRDRLKIAKDIAQLDLEDARSETAIEDARKAIAELDRNLEEQPDSDMFDAFLSKIPSVN</sequence>
<feature type="domain" description="Fungal-type protein kinase" evidence="1">
    <location>
        <begin position="34"/>
        <end position="162"/>
    </location>
</feature>
<dbReference type="Pfam" id="PF17667">
    <property type="entry name" value="Pkinase_fungal"/>
    <property type="match status" value="2"/>
</dbReference>
<dbReference type="OrthoDB" id="5569250at2759"/>
<proteinExistence type="predicted"/>
<evidence type="ECO:0000259" key="1">
    <source>
        <dbReference type="Pfam" id="PF17667"/>
    </source>
</evidence>
<name>A0A0C3JKV9_PISTI</name>
<dbReference type="PANTHER" id="PTHR38248">
    <property type="entry name" value="FUNK1 6"/>
    <property type="match status" value="1"/>
</dbReference>
<dbReference type="HOGENOM" id="CLU_045218_2_0_1"/>
<dbReference type="Proteomes" id="UP000054217">
    <property type="component" value="Unassembled WGS sequence"/>
</dbReference>
<reference evidence="2 3" key="1">
    <citation type="submission" date="2014-04" db="EMBL/GenBank/DDBJ databases">
        <authorList>
            <consortium name="DOE Joint Genome Institute"/>
            <person name="Kuo A."/>
            <person name="Kohler A."/>
            <person name="Costa M.D."/>
            <person name="Nagy L.G."/>
            <person name="Floudas D."/>
            <person name="Copeland A."/>
            <person name="Barry K.W."/>
            <person name="Cichocki N."/>
            <person name="Veneault-Fourrey C."/>
            <person name="LaButti K."/>
            <person name="Lindquist E.A."/>
            <person name="Lipzen A."/>
            <person name="Lundell T."/>
            <person name="Morin E."/>
            <person name="Murat C."/>
            <person name="Sun H."/>
            <person name="Tunlid A."/>
            <person name="Henrissat B."/>
            <person name="Grigoriev I.V."/>
            <person name="Hibbett D.S."/>
            <person name="Martin F."/>
            <person name="Nordberg H.P."/>
            <person name="Cantor M.N."/>
            <person name="Hua S.X."/>
        </authorList>
    </citation>
    <scope>NUCLEOTIDE SEQUENCE [LARGE SCALE GENOMIC DNA]</scope>
    <source>
        <strain evidence="2 3">Marx 270</strain>
    </source>
</reference>
<reference evidence="3" key="2">
    <citation type="submission" date="2015-01" db="EMBL/GenBank/DDBJ databases">
        <title>Evolutionary Origins and Diversification of the Mycorrhizal Mutualists.</title>
        <authorList>
            <consortium name="DOE Joint Genome Institute"/>
            <consortium name="Mycorrhizal Genomics Consortium"/>
            <person name="Kohler A."/>
            <person name="Kuo A."/>
            <person name="Nagy L.G."/>
            <person name="Floudas D."/>
            <person name="Copeland A."/>
            <person name="Barry K.W."/>
            <person name="Cichocki N."/>
            <person name="Veneault-Fourrey C."/>
            <person name="LaButti K."/>
            <person name="Lindquist E.A."/>
            <person name="Lipzen A."/>
            <person name="Lundell T."/>
            <person name="Morin E."/>
            <person name="Murat C."/>
            <person name="Riley R."/>
            <person name="Ohm R."/>
            <person name="Sun H."/>
            <person name="Tunlid A."/>
            <person name="Henrissat B."/>
            <person name="Grigoriev I.V."/>
            <person name="Hibbett D.S."/>
            <person name="Martin F."/>
        </authorList>
    </citation>
    <scope>NUCLEOTIDE SEQUENCE [LARGE SCALE GENOMIC DNA]</scope>
    <source>
        <strain evidence="3">Marx 270</strain>
    </source>
</reference>
<dbReference type="AlphaFoldDB" id="A0A0C3JKV9"/>